<comment type="caution">
    <text evidence="2">The sequence shown here is derived from an EMBL/GenBank/DDBJ whole genome shotgun (WGS) entry which is preliminary data.</text>
</comment>
<accession>A0A3E0X458</accession>
<dbReference type="Proteomes" id="UP000256763">
    <property type="component" value="Unassembled WGS sequence"/>
</dbReference>
<name>A0A3E0X458_9GAMM</name>
<proteinExistence type="predicted"/>
<feature type="domain" description="Phage tail assembly chaperone-like" evidence="1">
    <location>
        <begin position="80"/>
        <end position="134"/>
    </location>
</feature>
<protein>
    <recommendedName>
        <fullName evidence="1">Phage tail assembly chaperone-like domain-containing protein</fullName>
    </recommendedName>
</protein>
<dbReference type="Pfam" id="PF16778">
    <property type="entry name" value="Phage_tail_APC"/>
    <property type="match status" value="1"/>
</dbReference>
<dbReference type="InterPro" id="IPR031893">
    <property type="entry name" value="Phage_tail_APC"/>
</dbReference>
<evidence type="ECO:0000313" key="2">
    <source>
        <dbReference type="EMBL" id="RFA39630.1"/>
    </source>
</evidence>
<reference evidence="3" key="1">
    <citation type="submission" date="2017-05" db="EMBL/GenBank/DDBJ databases">
        <authorList>
            <person name="Sharma S."/>
            <person name="Sidhu C."/>
            <person name="Pinnaka A.K."/>
        </authorList>
    </citation>
    <scope>NUCLEOTIDE SEQUENCE [LARGE SCALE GENOMIC DNA]</scope>
    <source>
        <strain evidence="3">AK93</strain>
    </source>
</reference>
<dbReference type="AlphaFoldDB" id="A0A3E0X458"/>
<evidence type="ECO:0000259" key="1">
    <source>
        <dbReference type="Pfam" id="PF16778"/>
    </source>
</evidence>
<keyword evidence="3" id="KW-1185">Reference proteome</keyword>
<gene>
    <name evidence="2" type="ORF">CAL65_00920</name>
</gene>
<sequence length="137" mass="15896">MITVDGVALSVDLSFLPIEVWSVHSVDGEPDIYLRDIWQHKSEDPDDLVGQCVAAWDAELAHLEQQRKTAEEAWLNSWGRVREERNALITETDWMIFPDSPLSDSERDEVKIYRQALRDIPQHFSAPLEVVWPENRK</sequence>
<dbReference type="OrthoDB" id="1685143at2"/>
<dbReference type="EMBL" id="NFZW01000001">
    <property type="protein sequence ID" value="RFA39630.1"/>
    <property type="molecule type" value="Genomic_DNA"/>
</dbReference>
<organism evidence="2 3">
    <name type="scientific">Alkalilimnicola ehrlichii</name>
    <dbReference type="NCBI Taxonomy" id="351052"/>
    <lineage>
        <taxon>Bacteria</taxon>
        <taxon>Pseudomonadati</taxon>
        <taxon>Pseudomonadota</taxon>
        <taxon>Gammaproteobacteria</taxon>
        <taxon>Chromatiales</taxon>
        <taxon>Ectothiorhodospiraceae</taxon>
        <taxon>Alkalilimnicola</taxon>
    </lineage>
</organism>
<evidence type="ECO:0000313" key="3">
    <source>
        <dbReference type="Proteomes" id="UP000256763"/>
    </source>
</evidence>
<dbReference type="Gene3D" id="6.10.140.1310">
    <property type="match status" value="1"/>
</dbReference>